<dbReference type="EMBL" id="SDWY01000001">
    <property type="protein sequence ID" value="MDN6899576.1"/>
    <property type="molecule type" value="Genomic_DNA"/>
</dbReference>
<evidence type="ECO:0000313" key="1">
    <source>
        <dbReference type="EMBL" id="MDN6899576.1"/>
    </source>
</evidence>
<evidence type="ECO:0000313" key="2">
    <source>
        <dbReference type="Proteomes" id="UP001167919"/>
    </source>
</evidence>
<dbReference type="AlphaFoldDB" id="A0AAJ1RCP7"/>
<reference evidence="1" key="1">
    <citation type="submission" date="2019-01" db="EMBL/GenBank/DDBJ databases">
        <title>Oenococcus sicerae UCMA17102.</title>
        <authorList>
            <person name="Cousin F.J."/>
            <person name="Le Guellec R."/>
            <person name="Cretenet M."/>
        </authorList>
    </citation>
    <scope>NUCLEOTIDE SEQUENCE</scope>
    <source>
        <strain evidence="1">UCMA17102</strain>
    </source>
</reference>
<gene>
    <name evidence="1" type="ORF">EVC35_00950</name>
</gene>
<organism evidence="1 2">
    <name type="scientific">Oenococcus sicerae</name>
    <dbReference type="NCBI Taxonomy" id="2203724"/>
    <lineage>
        <taxon>Bacteria</taxon>
        <taxon>Bacillati</taxon>
        <taxon>Bacillota</taxon>
        <taxon>Bacilli</taxon>
        <taxon>Lactobacillales</taxon>
        <taxon>Lactobacillaceae</taxon>
        <taxon>Oenococcus</taxon>
    </lineage>
</organism>
<comment type="caution">
    <text evidence="1">The sequence shown here is derived from an EMBL/GenBank/DDBJ whole genome shotgun (WGS) entry which is preliminary data.</text>
</comment>
<dbReference type="RefSeq" id="WP_301710875.1">
    <property type="nucleotide sequence ID" value="NZ_SDWY01000001.1"/>
</dbReference>
<accession>A0AAJ1RCP7</accession>
<sequence length="114" mass="12664">MKRDITFAGKKITLATSGVSPIIYKTVFHRDYFADVNSIISSVSEAKNGAEAFSDLLSSGSATLLLNFIWLYAKNADDSIKEQIEWLKQFDDAPFTDLWPLVDLIGNSIETKKG</sequence>
<proteinExistence type="predicted"/>
<dbReference type="Proteomes" id="UP001167919">
    <property type="component" value="Unassembled WGS sequence"/>
</dbReference>
<name>A0AAJ1RCP7_9LACO</name>
<protein>
    <submittedName>
        <fullName evidence="1">Uncharacterized protein</fullName>
    </submittedName>
</protein>